<dbReference type="AlphaFoldDB" id="A0A8S0ZQE4"/>
<name>A0A8S0ZQE4_ARCPL</name>
<accession>A0A8S0ZQE4</accession>
<keyword evidence="4" id="KW-1185">Reference proteome</keyword>
<evidence type="ECO:0000313" key="3">
    <source>
        <dbReference type="EMBL" id="CAB3238807.1"/>
    </source>
</evidence>
<evidence type="ECO:0000313" key="5">
    <source>
        <dbReference type="Proteomes" id="UP000494256"/>
    </source>
</evidence>
<organism evidence="2 5">
    <name type="scientific">Arctia plantaginis</name>
    <name type="common">Wood tiger moth</name>
    <name type="synonym">Phalaena plantaginis</name>
    <dbReference type="NCBI Taxonomy" id="874455"/>
    <lineage>
        <taxon>Eukaryota</taxon>
        <taxon>Metazoa</taxon>
        <taxon>Ecdysozoa</taxon>
        <taxon>Arthropoda</taxon>
        <taxon>Hexapoda</taxon>
        <taxon>Insecta</taxon>
        <taxon>Pterygota</taxon>
        <taxon>Neoptera</taxon>
        <taxon>Endopterygota</taxon>
        <taxon>Lepidoptera</taxon>
        <taxon>Glossata</taxon>
        <taxon>Ditrysia</taxon>
        <taxon>Noctuoidea</taxon>
        <taxon>Erebidae</taxon>
        <taxon>Arctiinae</taxon>
        <taxon>Arctia</taxon>
    </lineage>
</organism>
<keyword evidence="1" id="KW-0472">Membrane</keyword>
<dbReference type="Proteomes" id="UP000494106">
    <property type="component" value="Unassembled WGS sequence"/>
</dbReference>
<dbReference type="OrthoDB" id="10327660at2759"/>
<reference evidence="4 5" key="1">
    <citation type="submission" date="2020-04" db="EMBL/GenBank/DDBJ databases">
        <authorList>
            <person name="Wallbank WR R."/>
            <person name="Pardo Diaz C."/>
            <person name="Kozak K."/>
            <person name="Martin S."/>
            <person name="Jiggins C."/>
            <person name="Moest M."/>
            <person name="Warren A I."/>
            <person name="Byers J.R.P. K."/>
            <person name="Montejo-Kovacevich G."/>
            <person name="Yen C E."/>
        </authorList>
    </citation>
    <scope>NUCLEOTIDE SEQUENCE [LARGE SCALE GENOMIC DNA]</scope>
</reference>
<keyword evidence="1" id="KW-0812">Transmembrane</keyword>
<comment type="caution">
    <text evidence="2">The sequence shown here is derived from an EMBL/GenBank/DDBJ whole genome shotgun (WGS) entry which is preliminary data.</text>
</comment>
<dbReference type="EMBL" id="CADEBD010000299">
    <property type="protein sequence ID" value="CAB3235304.1"/>
    <property type="molecule type" value="Genomic_DNA"/>
</dbReference>
<dbReference type="Proteomes" id="UP000494256">
    <property type="component" value="Unassembled WGS sequence"/>
</dbReference>
<protein>
    <submittedName>
        <fullName evidence="2">Uncharacterized protein</fullName>
    </submittedName>
</protein>
<evidence type="ECO:0000313" key="4">
    <source>
        <dbReference type="Proteomes" id="UP000494106"/>
    </source>
</evidence>
<sequence length="66" mass="7878">MFKQCYQVFRVSKSRFGRGKRYGMGKFGDMLAWTGAFAVVVVIFRSLYLMYHFRDHTERSNLRQVC</sequence>
<keyword evidence="1" id="KW-1133">Transmembrane helix</keyword>
<proteinExistence type="predicted"/>
<gene>
    <name evidence="2" type="ORF">APLA_LOCUS6949</name>
    <name evidence="3" type="ORF">APLA_LOCUS7584</name>
</gene>
<feature type="transmembrane region" description="Helical" evidence="1">
    <location>
        <begin position="30"/>
        <end position="51"/>
    </location>
</feature>
<evidence type="ECO:0000313" key="2">
    <source>
        <dbReference type="EMBL" id="CAB3235304.1"/>
    </source>
</evidence>
<evidence type="ECO:0000256" key="1">
    <source>
        <dbReference type="SAM" id="Phobius"/>
    </source>
</evidence>
<dbReference type="EMBL" id="CADEBC010000500">
    <property type="protein sequence ID" value="CAB3238807.1"/>
    <property type="molecule type" value="Genomic_DNA"/>
</dbReference>